<dbReference type="EMBL" id="KI396540">
    <property type="protein sequence ID" value="ERM97237.1"/>
    <property type="molecule type" value="Genomic_DNA"/>
</dbReference>
<reference evidence="2" key="1">
    <citation type="journal article" date="2013" name="Science">
        <title>The Amborella genome and the evolution of flowering plants.</title>
        <authorList>
            <consortium name="Amborella Genome Project"/>
        </authorList>
    </citation>
    <scope>NUCLEOTIDE SEQUENCE [LARGE SCALE GENOMIC DNA]</scope>
</reference>
<dbReference type="Gramene" id="ERM97237">
    <property type="protein sequence ID" value="ERM97237"/>
    <property type="gene ID" value="AMTR_s00119p00085950"/>
</dbReference>
<name>W1NNC9_AMBTC</name>
<accession>W1NNC9</accession>
<evidence type="ECO:0000313" key="1">
    <source>
        <dbReference type="EMBL" id="ERM97237.1"/>
    </source>
</evidence>
<sequence>MAAPTVPASPLSFARLFSSHSPTLSPPPGTPSPSFCSISLWLPLLLPLLGSLAIRVQDSPLPSHSTLLNSLVRHSPPPISDLHAIEKWAQQSWNDPNIGRCSFQCEGILFSFPSREAVLADPMLTPSAFKGATLSISRWNHNLGAFLPRHIWHRAFNIPLHVYNPKTYKSIGDAVGGFICVHWKSSESILLLVNSLSPELILEATRLAINGQHFRVSLAWIPALPPSRLHFQATEPLLQSPE</sequence>
<dbReference type="PANTHER" id="PTHR34427">
    <property type="entry name" value="DUF4283 DOMAIN PROTEIN"/>
    <property type="match status" value="1"/>
</dbReference>
<organism evidence="1 2">
    <name type="scientific">Amborella trichopoda</name>
    <dbReference type="NCBI Taxonomy" id="13333"/>
    <lineage>
        <taxon>Eukaryota</taxon>
        <taxon>Viridiplantae</taxon>
        <taxon>Streptophyta</taxon>
        <taxon>Embryophyta</taxon>
        <taxon>Tracheophyta</taxon>
        <taxon>Spermatophyta</taxon>
        <taxon>Magnoliopsida</taxon>
        <taxon>Amborellales</taxon>
        <taxon>Amborellaceae</taxon>
        <taxon>Amborella</taxon>
    </lineage>
</organism>
<dbReference type="AlphaFoldDB" id="W1NNC9"/>
<dbReference type="Proteomes" id="UP000017836">
    <property type="component" value="Unassembled WGS sequence"/>
</dbReference>
<protein>
    <submittedName>
        <fullName evidence="1">Uncharacterized protein</fullName>
    </submittedName>
</protein>
<dbReference type="PANTHER" id="PTHR34427:SF5">
    <property type="entry name" value="DUF4283 DOMAIN-CONTAINING PROTEIN"/>
    <property type="match status" value="1"/>
</dbReference>
<proteinExistence type="predicted"/>
<gene>
    <name evidence="1" type="ORF">AMTR_s00119p00085950</name>
</gene>
<dbReference type="HOGENOM" id="CLU_1148581_0_0_1"/>
<evidence type="ECO:0000313" key="2">
    <source>
        <dbReference type="Proteomes" id="UP000017836"/>
    </source>
</evidence>
<keyword evidence="2" id="KW-1185">Reference proteome</keyword>